<accession>D2UZP2</accession>
<dbReference type="KEGG" id="ngr:NAEGRDRAFT_62011"/>
<dbReference type="Proteomes" id="UP000006671">
    <property type="component" value="Unassembled WGS sequence"/>
</dbReference>
<feature type="region of interest" description="Disordered" evidence="1">
    <location>
        <begin position="736"/>
        <end position="784"/>
    </location>
</feature>
<dbReference type="AlphaFoldDB" id="D2UZP2"/>
<dbReference type="EMBL" id="GG738846">
    <property type="protein sequence ID" value="EFC49971.1"/>
    <property type="molecule type" value="Genomic_DNA"/>
</dbReference>
<gene>
    <name evidence="2" type="ORF">NAEGRDRAFT_62011</name>
</gene>
<keyword evidence="3" id="KW-1185">Reference proteome</keyword>
<sequence>MNRLLSTSHQSSEADLNFEIGTLIDKVATAHSRSKQRSNSVTKPRKIKLAEPVEAAIDKQVEEDLFTYPFISNDPASNLEDDQLQRKYPVTNLNAEIRLKKQKELVEKISFSEHKYQSIFASSFPLKPLIPFFKYLVSPVKGNYLPDQHNIVTKSKLRISLPYTVVFGISESPVLYYTDVDGYVVRVDNVAFKTIKQKLTYGTTSDSDVAVVMKRLVPGEVTTNVASLLSVKQLLTILDAQNTGLCVFQRYVKSSGSKASVARIIWNSTRPVSGYVLSNKKTTTDPFEKEATNRLLTNTDNANNIDIFQLKAAALGSIGVQMNNIVKYLESLPKLKCKFETFAADFIRDDDGRYWFIQAKAFTIEEKKIKKPSSEEEIPEERNIKAKSYYLKSKECKMCLNLFPPTDLSYSMTLKMIYATEQHLKRRAVKLAWFDRPEFKGTSETSSWYQEFKVCKPCFDMYLQEQKLAKVELQFAKAIGIPVTKKINDDASILESLQHRLSNQKRLNCDTKEMPKSLLMYRFIVYLNEVRNVPDNLLAAKKVQLKVKLFDTELCVPLKMEDVDPKKKIAVGKLRVFYFFIKNQTQFRVFLKNQRDIKVDLCVNGNEVIGKAVLNLKQFESGLLDKLDYMVLFSATGLKLCSLRATIGFVQMSNKDITNLKLTECNSGVYIPPADFYTADPLPDEWMEMIPTLKTTREGAREIDESNKRDRPQSARTMVPKLATSTIERRPFSATLQKRPTTPSQTLTRRAAMSATPRNTSSTPSYAKSIGNLKKRPASHSGQRQVYNGSQVSDYYDYTSSTLTSDLNTITWDERDTNTKKPTGIDAFLGNVTFGTDNTPEVYRPASEARMHFAHDELIWEWSINQFTVKDLKSSVDECWILTIDIFGVMKKEYESFQIFNEGPLVFDIEDKVFLSASRDNLSSYFDKERIMKITLKQKYVNRNEMVALFDLRQLLKRENAQIFLEAAITDASHAEEIRCGIVGEDSDQESDDEEEKLSRDEMKLGTISTYCSYTKMAKTNDVATENVEVFQIEEYSITCFKTVPDWFEKK</sequence>
<organism evidence="3">
    <name type="scientific">Naegleria gruberi</name>
    <name type="common">Amoeba</name>
    <dbReference type="NCBI Taxonomy" id="5762"/>
    <lineage>
        <taxon>Eukaryota</taxon>
        <taxon>Discoba</taxon>
        <taxon>Heterolobosea</taxon>
        <taxon>Tetramitia</taxon>
        <taxon>Eutetramitia</taxon>
        <taxon>Vahlkampfiidae</taxon>
        <taxon>Naegleria</taxon>
    </lineage>
</organism>
<dbReference type="RefSeq" id="XP_002682715.1">
    <property type="nucleotide sequence ID" value="XM_002682669.1"/>
</dbReference>
<dbReference type="eggNOG" id="ENOG502S20D">
    <property type="taxonomic scope" value="Eukaryota"/>
</dbReference>
<dbReference type="GeneID" id="8855367"/>
<dbReference type="VEuPathDB" id="AmoebaDB:NAEGRDRAFT_62011"/>
<evidence type="ECO:0000256" key="1">
    <source>
        <dbReference type="SAM" id="MobiDB-lite"/>
    </source>
</evidence>
<protein>
    <submittedName>
        <fullName evidence="2">Predicted protein</fullName>
    </submittedName>
</protein>
<evidence type="ECO:0000313" key="2">
    <source>
        <dbReference type="EMBL" id="EFC49971.1"/>
    </source>
</evidence>
<dbReference type="OMA" id="ECWILTI"/>
<name>D2UZP2_NAEGR</name>
<feature type="compositionally biased region" description="Polar residues" evidence="1">
    <location>
        <begin position="736"/>
        <end position="748"/>
    </location>
</feature>
<reference evidence="2 3" key="1">
    <citation type="journal article" date="2010" name="Cell">
        <title>The genome of Naegleria gruberi illuminates early eukaryotic versatility.</title>
        <authorList>
            <person name="Fritz-Laylin L.K."/>
            <person name="Prochnik S.E."/>
            <person name="Ginger M.L."/>
            <person name="Dacks J.B."/>
            <person name="Carpenter M.L."/>
            <person name="Field M.C."/>
            <person name="Kuo A."/>
            <person name="Paredez A."/>
            <person name="Chapman J."/>
            <person name="Pham J."/>
            <person name="Shu S."/>
            <person name="Neupane R."/>
            <person name="Cipriano M."/>
            <person name="Mancuso J."/>
            <person name="Tu H."/>
            <person name="Salamov A."/>
            <person name="Lindquist E."/>
            <person name="Shapiro H."/>
            <person name="Lucas S."/>
            <person name="Grigoriev I.V."/>
            <person name="Cande W.Z."/>
            <person name="Fulton C."/>
            <person name="Rokhsar D.S."/>
            <person name="Dawson S.C."/>
        </authorList>
    </citation>
    <scope>NUCLEOTIDE SEQUENCE [LARGE SCALE GENOMIC DNA]</scope>
    <source>
        <strain evidence="2 3">NEG-M</strain>
    </source>
</reference>
<feature type="compositionally biased region" description="Polar residues" evidence="1">
    <location>
        <begin position="756"/>
        <end position="766"/>
    </location>
</feature>
<dbReference type="InParanoid" id="D2UZP2"/>
<evidence type="ECO:0000313" key="3">
    <source>
        <dbReference type="Proteomes" id="UP000006671"/>
    </source>
</evidence>
<proteinExistence type="predicted"/>
<dbReference type="OrthoDB" id="10251429at2759"/>